<evidence type="ECO:0000313" key="5">
    <source>
        <dbReference type="Proteomes" id="UP000605986"/>
    </source>
</evidence>
<evidence type="ECO:0000313" key="4">
    <source>
        <dbReference type="EMBL" id="KAF4436962.1"/>
    </source>
</evidence>
<keyword evidence="2" id="KW-0732">Signal</keyword>
<dbReference type="Pfam" id="PF24883">
    <property type="entry name" value="NPHP3_N"/>
    <property type="match status" value="1"/>
</dbReference>
<dbReference type="EMBL" id="JAADJG010000776">
    <property type="protein sequence ID" value="KAF4436962.1"/>
    <property type="molecule type" value="Genomic_DNA"/>
</dbReference>
<dbReference type="Gene3D" id="3.40.50.300">
    <property type="entry name" value="P-loop containing nucleotide triphosphate hydrolases"/>
    <property type="match status" value="1"/>
</dbReference>
<dbReference type="InterPro" id="IPR056884">
    <property type="entry name" value="NPHP3-like_N"/>
</dbReference>
<dbReference type="AlphaFoldDB" id="A0A8H4JSV8"/>
<keyword evidence="1" id="KW-0677">Repeat</keyword>
<keyword evidence="5" id="KW-1185">Reference proteome</keyword>
<dbReference type="PANTHER" id="PTHR10039:SF15">
    <property type="entry name" value="NACHT DOMAIN-CONTAINING PROTEIN"/>
    <property type="match status" value="1"/>
</dbReference>
<comment type="caution">
    <text evidence="4">The sequence shown here is derived from an EMBL/GenBank/DDBJ whole genome shotgun (WGS) entry which is preliminary data.</text>
</comment>
<dbReference type="Proteomes" id="UP000605986">
    <property type="component" value="Unassembled WGS sequence"/>
</dbReference>
<sequence>MSDPLSVAASVIALLQLAATATQYIKDVKHGSADRLRLRDELRSTTCLLEMLKDRVEDAQDPSETEETLKSASLRALAEPDGPLSLFGQILQETVTKLEPQASLRRLAKPFTWPFDRKDISDMLTSLERLKSHFSLIMQNDLRSLIIDHLERGRNSDTACAYVYCDYNRRLEQTPSALLSSLLQQVLRNFTDQPLPAEVSVLYSQHQKYDTRPAQVQVTESLQRLVVKVATFYIVVDTLDECAKSEENALQFMEIVSSLGANVKVLCTSRFSTTVEEYFRQSEELQISAQNADIAVFLETQIRQKYRLSRHVRADPKLKDEIVGTIIQESQGMYVMIPKLVQDFFSLKETGFLLAKLHLESLSQKINRKELQHMYAIEDLPEGLALEEDDLPDADVLTGVCGGLIMVD</sequence>
<dbReference type="PANTHER" id="PTHR10039">
    <property type="entry name" value="AMELOGENIN"/>
    <property type="match status" value="1"/>
</dbReference>
<reference evidence="4" key="1">
    <citation type="submission" date="2020-01" db="EMBL/GenBank/DDBJ databases">
        <title>Identification and distribution of gene clusters putatively required for synthesis of sphingolipid metabolism inhibitors in phylogenetically diverse species of the filamentous fungus Fusarium.</title>
        <authorList>
            <person name="Kim H.-S."/>
            <person name="Busman M."/>
            <person name="Brown D.W."/>
            <person name="Divon H."/>
            <person name="Uhlig S."/>
            <person name="Proctor R.H."/>
        </authorList>
    </citation>
    <scope>NUCLEOTIDE SEQUENCE</scope>
    <source>
        <strain evidence="4">NRRL 53441</strain>
    </source>
</reference>
<feature type="non-terminal residue" evidence="4">
    <location>
        <position position="1"/>
    </location>
</feature>
<evidence type="ECO:0000259" key="3">
    <source>
        <dbReference type="Pfam" id="PF24883"/>
    </source>
</evidence>
<organism evidence="4 5">
    <name type="scientific">Fusarium austroafricanum</name>
    <dbReference type="NCBI Taxonomy" id="2364996"/>
    <lineage>
        <taxon>Eukaryota</taxon>
        <taxon>Fungi</taxon>
        <taxon>Dikarya</taxon>
        <taxon>Ascomycota</taxon>
        <taxon>Pezizomycotina</taxon>
        <taxon>Sordariomycetes</taxon>
        <taxon>Hypocreomycetidae</taxon>
        <taxon>Hypocreales</taxon>
        <taxon>Nectriaceae</taxon>
        <taxon>Fusarium</taxon>
        <taxon>Fusarium concolor species complex</taxon>
    </lineage>
</organism>
<name>A0A8H4JSV8_9HYPO</name>
<dbReference type="InterPro" id="IPR027417">
    <property type="entry name" value="P-loop_NTPase"/>
</dbReference>
<feature type="chain" id="PRO_5034519558" evidence="2">
    <location>
        <begin position="22"/>
        <end position="408"/>
    </location>
</feature>
<feature type="domain" description="Nephrocystin 3-like N-terminal" evidence="3">
    <location>
        <begin position="144"/>
        <end position="270"/>
    </location>
</feature>
<proteinExistence type="predicted"/>
<dbReference type="OrthoDB" id="448455at2759"/>
<protein>
    <submittedName>
        <fullName evidence="4">NACHT and Ankyrin domain protein</fullName>
    </submittedName>
</protein>
<evidence type="ECO:0000256" key="1">
    <source>
        <dbReference type="ARBA" id="ARBA00022737"/>
    </source>
</evidence>
<accession>A0A8H4JSV8</accession>
<evidence type="ECO:0000256" key="2">
    <source>
        <dbReference type="SAM" id="SignalP"/>
    </source>
</evidence>
<feature type="signal peptide" evidence="2">
    <location>
        <begin position="1"/>
        <end position="21"/>
    </location>
</feature>
<gene>
    <name evidence="4" type="ORF">F53441_13144</name>
</gene>